<comment type="caution">
    <text evidence="1">The sequence shown here is derived from an EMBL/GenBank/DDBJ whole genome shotgun (WGS) entry which is preliminary data.</text>
</comment>
<reference evidence="1 2" key="1">
    <citation type="submission" date="2020-05" db="EMBL/GenBank/DDBJ databases">
        <title>Genome Sequencing of Type Strains.</title>
        <authorList>
            <person name="Lemaire J.F."/>
            <person name="Inderbitzin P."/>
            <person name="Gregorio O.A."/>
            <person name="Collins S.B."/>
            <person name="Wespe N."/>
            <person name="Knight-Connoni V."/>
        </authorList>
    </citation>
    <scope>NUCLEOTIDE SEQUENCE [LARGE SCALE GENOMIC DNA]</scope>
    <source>
        <strain evidence="1 2">LMG 21957</strain>
    </source>
</reference>
<organism evidence="1 2">
    <name type="scientific">Paenibacillus xylanilyticus</name>
    <dbReference type="NCBI Taxonomy" id="248903"/>
    <lineage>
        <taxon>Bacteria</taxon>
        <taxon>Bacillati</taxon>
        <taxon>Bacillota</taxon>
        <taxon>Bacilli</taxon>
        <taxon>Bacillales</taxon>
        <taxon>Paenibacillaceae</taxon>
        <taxon>Paenibacillus</taxon>
    </lineage>
</organism>
<keyword evidence="2" id="KW-1185">Reference proteome</keyword>
<accession>A0A7Y6BTR6</accession>
<gene>
    <name evidence="1" type="ORF">HP552_00875</name>
</gene>
<evidence type="ECO:0000313" key="1">
    <source>
        <dbReference type="EMBL" id="NUU73849.1"/>
    </source>
</evidence>
<dbReference type="Proteomes" id="UP000526125">
    <property type="component" value="Unassembled WGS sequence"/>
</dbReference>
<protein>
    <submittedName>
        <fullName evidence="1">Uncharacterized protein</fullName>
    </submittedName>
</protein>
<evidence type="ECO:0000313" key="2">
    <source>
        <dbReference type="Proteomes" id="UP000526125"/>
    </source>
</evidence>
<dbReference type="EMBL" id="JABMCB010000096">
    <property type="protein sequence ID" value="NUU73849.1"/>
    <property type="molecule type" value="Genomic_DNA"/>
</dbReference>
<dbReference type="AlphaFoldDB" id="A0A7Y6BTR6"/>
<feature type="non-terminal residue" evidence="1">
    <location>
        <position position="78"/>
    </location>
</feature>
<proteinExistence type="predicted"/>
<name>A0A7Y6BTR6_9BACL</name>
<sequence>MFGGGFNEIAYNAGGGENVIDLAAHLSGGAQLYSKRTISGGEDVTGFNLVAFNAPELSGDTEYSLDYAVEMTLSAEFS</sequence>